<dbReference type="RefSeq" id="WP_220248593.1">
    <property type="nucleotide sequence ID" value="NZ_JAICCF010000001.1"/>
</dbReference>
<gene>
    <name evidence="2" type="ORF">K1Y79_03415</name>
</gene>
<dbReference type="Proteomes" id="UP000812961">
    <property type="component" value="Unassembled WGS sequence"/>
</dbReference>
<organism evidence="2 3">
    <name type="scientific">Chitinophaga rhizophila</name>
    <dbReference type="NCBI Taxonomy" id="2866212"/>
    <lineage>
        <taxon>Bacteria</taxon>
        <taxon>Pseudomonadati</taxon>
        <taxon>Bacteroidota</taxon>
        <taxon>Chitinophagia</taxon>
        <taxon>Chitinophagales</taxon>
        <taxon>Chitinophagaceae</taxon>
        <taxon>Chitinophaga</taxon>
    </lineage>
</organism>
<proteinExistence type="predicted"/>
<accession>A0ABS7G9I7</accession>
<dbReference type="Pfam" id="PF13460">
    <property type="entry name" value="NAD_binding_10"/>
    <property type="match status" value="1"/>
</dbReference>
<dbReference type="PANTHER" id="PTHR43355">
    <property type="entry name" value="FLAVIN REDUCTASE (NADPH)"/>
    <property type="match status" value="1"/>
</dbReference>
<comment type="caution">
    <text evidence="2">The sequence shown here is derived from an EMBL/GenBank/DDBJ whole genome shotgun (WGS) entry which is preliminary data.</text>
</comment>
<dbReference type="SUPFAM" id="SSF51735">
    <property type="entry name" value="NAD(P)-binding Rossmann-fold domains"/>
    <property type="match status" value="1"/>
</dbReference>
<dbReference type="InterPro" id="IPR016040">
    <property type="entry name" value="NAD(P)-bd_dom"/>
</dbReference>
<name>A0ABS7G9I7_9BACT</name>
<keyword evidence="3" id="KW-1185">Reference proteome</keyword>
<feature type="domain" description="NAD(P)-binding" evidence="1">
    <location>
        <begin position="8"/>
        <end position="205"/>
    </location>
</feature>
<reference evidence="2 3" key="1">
    <citation type="submission" date="2021-08" db="EMBL/GenBank/DDBJ databases">
        <title>The genome sequence of Chitinophaga sp. B61.</title>
        <authorList>
            <person name="Zhang X."/>
        </authorList>
    </citation>
    <scope>NUCLEOTIDE SEQUENCE [LARGE SCALE GENOMIC DNA]</scope>
    <source>
        <strain evidence="2 3">B61</strain>
    </source>
</reference>
<protein>
    <submittedName>
        <fullName evidence="2">NAD(P)-dependent oxidoreductase</fullName>
    </submittedName>
</protein>
<dbReference type="CDD" id="cd05244">
    <property type="entry name" value="BVR-B_like_SDR_a"/>
    <property type="match status" value="1"/>
</dbReference>
<evidence type="ECO:0000313" key="2">
    <source>
        <dbReference type="EMBL" id="MBW8683372.1"/>
    </source>
</evidence>
<sequence>MANIILIGASGFVGSAILKEALNRGHQVKAVVRNPEKITVKDDKLEVVAADVQDVTALTPILKGADAVISSYNPGWTNPNIYNDTLTGYKAILDAVKGADVNRLLVVGGAGSLFVKPDVRVMDTGVLPEAILPGVKGLADVYYTYLKPETTLDWAFFSPAGNIAPGERTGSFRLGKDDLIVNEKGESNISVEDYALAMVNELETPQHHQVRFTIGY</sequence>
<dbReference type="EMBL" id="JAICCF010000001">
    <property type="protein sequence ID" value="MBW8683372.1"/>
    <property type="molecule type" value="Genomic_DNA"/>
</dbReference>
<dbReference type="PANTHER" id="PTHR43355:SF2">
    <property type="entry name" value="FLAVIN REDUCTASE (NADPH)"/>
    <property type="match status" value="1"/>
</dbReference>
<evidence type="ECO:0000313" key="3">
    <source>
        <dbReference type="Proteomes" id="UP000812961"/>
    </source>
</evidence>
<evidence type="ECO:0000259" key="1">
    <source>
        <dbReference type="Pfam" id="PF13460"/>
    </source>
</evidence>
<dbReference type="InterPro" id="IPR036291">
    <property type="entry name" value="NAD(P)-bd_dom_sf"/>
</dbReference>
<dbReference type="Gene3D" id="3.40.50.720">
    <property type="entry name" value="NAD(P)-binding Rossmann-like Domain"/>
    <property type="match status" value="1"/>
</dbReference>
<dbReference type="InterPro" id="IPR051606">
    <property type="entry name" value="Polyketide_Oxido-like"/>
</dbReference>